<dbReference type="SUPFAM" id="SSF47336">
    <property type="entry name" value="ACP-like"/>
    <property type="match status" value="2"/>
</dbReference>
<dbReference type="Pfam" id="PF13193">
    <property type="entry name" value="AMP-binding_C"/>
    <property type="match status" value="2"/>
</dbReference>
<reference evidence="7" key="1">
    <citation type="submission" date="2016-10" db="EMBL/GenBank/DDBJ databases">
        <authorList>
            <person name="Varghese N."/>
            <person name="Submissions S."/>
        </authorList>
    </citation>
    <scope>NUCLEOTIDE SEQUENCE [LARGE SCALE GENOMIC DNA]</scope>
    <source>
        <strain evidence="7">DSM 44654</strain>
    </source>
</reference>
<dbReference type="PANTHER" id="PTHR45527:SF1">
    <property type="entry name" value="FATTY ACID SYNTHASE"/>
    <property type="match status" value="1"/>
</dbReference>
<dbReference type="GO" id="GO:0043041">
    <property type="term" value="P:amino acid activation for nonribosomal peptide biosynthetic process"/>
    <property type="evidence" value="ECO:0007669"/>
    <property type="project" value="TreeGrafter"/>
</dbReference>
<dbReference type="InterPro" id="IPR009081">
    <property type="entry name" value="PP-bd_ACP"/>
</dbReference>
<dbReference type="PROSITE" id="PS50075">
    <property type="entry name" value="CARRIER"/>
    <property type="match status" value="2"/>
</dbReference>
<dbReference type="RefSeq" id="WP_086676938.1">
    <property type="nucleotide sequence ID" value="NZ_FNUJ01000002.1"/>
</dbReference>
<dbReference type="NCBIfam" id="TIGR01733">
    <property type="entry name" value="AA-adenyl-dom"/>
    <property type="match status" value="2"/>
</dbReference>
<accession>A0A1H5QEV4</accession>
<dbReference type="SUPFAM" id="SSF52777">
    <property type="entry name" value="CoA-dependent acyltransferases"/>
    <property type="match status" value="4"/>
</dbReference>
<dbReference type="Pfam" id="PF00501">
    <property type="entry name" value="AMP-binding"/>
    <property type="match status" value="2"/>
</dbReference>
<dbReference type="FunFam" id="2.30.38.10:FF:000001">
    <property type="entry name" value="Non-ribosomal peptide synthetase PvdI"/>
    <property type="match status" value="2"/>
</dbReference>
<dbReference type="EMBL" id="FNUJ01000002">
    <property type="protein sequence ID" value="SEF24662.1"/>
    <property type="molecule type" value="Genomic_DNA"/>
</dbReference>
<feature type="domain" description="Carrier" evidence="5">
    <location>
        <begin position="2061"/>
        <end position="2136"/>
    </location>
</feature>
<dbReference type="Proteomes" id="UP000198878">
    <property type="component" value="Unassembled WGS sequence"/>
</dbReference>
<dbReference type="Gene3D" id="3.40.50.1820">
    <property type="entry name" value="alpha/beta hydrolase"/>
    <property type="match status" value="1"/>
</dbReference>
<dbReference type="InterPro" id="IPR045851">
    <property type="entry name" value="AMP-bd_C_sf"/>
</dbReference>
<organism evidence="6 7">
    <name type="scientific">Amycolatopsis pretoriensis</name>
    <dbReference type="NCBI Taxonomy" id="218821"/>
    <lineage>
        <taxon>Bacteria</taxon>
        <taxon>Bacillati</taxon>
        <taxon>Actinomycetota</taxon>
        <taxon>Actinomycetes</taxon>
        <taxon>Pseudonocardiales</taxon>
        <taxon>Pseudonocardiaceae</taxon>
        <taxon>Amycolatopsis</taxon>
    </lineage>
</organism>
<dbReference type="STRING" id="218821.SAMN05421837_102808"/>
<dbReference type="InterPro" id="IPR000873">
    <property type="entry name" value="AMP-dep_synth/lig_dom"/>
</dbReference>
<dbReference type="Gene3D" id="3.30.300.30">
    <property type="match status" value="2"/>
</dbReference>
<keyword evidence="7" id="KW-1185">Reference proteome</keyword>
<dbReference type="InterPro" id="IPR029058">
    <property type="entry name" value="AB_hydrolase_fold"/>
</dbReference>
<dbReference type="PROSITE" id="PS00012">
    <property type="entry name" value="PHOSPHOPANTETHEINE"/>
    <property type="match status" value="2"/>
</dbReference>
<dbReference type="Pfam" id="PF00668">
    <property type="entry name" value="Condensation"/>
    <property type="match status" value="2"/>
</dbReference>
<dbReference type="SUPFAM" id="SSF56801">
    <property type="entry name" value="Acetyl-CoA synthetase-like"/>
    <property type="match status" value="2"/>
</dbReference>
<evidence type="ECO:0000259" key="5">
    <source>
        <dbReference type="PROSITE" id="PS50075"/>
    </source>
</evidence>
<dbReference type="GO" id="GO:0005829">
    <property type="term" value="C:cytosol"/>
    <property type="evidence" value="ECO:0007669"/>
    <property type="project" value="TreeGrafter"/>
</dbReference>
<dbReference type="GO" id="GO:0008610">
    <property type="term" value="P:lipid biosynthetic process"/>
    <property type="evidence" value="ECO:0007669"/>
    <property type="project" value="UniProtKB-ARBA"/>
</dbReference>
<dbReference type="InterPro" id="IPR042099">
    <property type="entry name" value="ANL_N_sf"/>
</dbReference>
<dbReference type="GO" id="GO:0044550">
    <property type="term" value="P:secondary metabolite biosynthetic process"/>
    <property type="evidence" value="ECO:0007669"/>
    <property type="project" value="TreeGrafter"/>
</dbReference>
<dbReference type="InterPro" id="IPR010071">
    <property type="entry name" value="AA_adenyl_dom"/>
</dbReference>
<dbReference type="CDD" id="cd05930">
    <property type="entry name" value="A_NRPS"/>
    <property type="match status" value="2"/>
</dbReference>
<dbReference type="GO" id="GO:0031177">
    <property type="term" value="F:phosphopantetheine binding"/>
    <property type="evidence" value="ECO:0007669"/>
    <property type="project" value="InterPro"/>
</dbReference>
<evidence type="ECO:0000313" key="6">
    <source>
        <dbReference type="EMBL" id="SEF24662.1"/>
    </source>
</evidence>
<keyword evidence="3" id="KW-0597">Phosphoprotein</keyword>
<feature type="domain" description="Carrier" evidence="5">
    <location>
        <begin position="994"/>
        <end position="1069"/>
    </location>
</feature>
<name>A0A1H5QEV4_9PSEU</name>
<gene>
    <name evidence="6" type="ORF">SAMN05421837_102808</name>
</gene>
<evidence type="ECO:0000256" key="4">
    <source>
        <dbReference type="SAM" id="MobiDB-lite"/>
    </source>
</evidence>
<keyword evidence="2" id="KW-0596">Phosphopantetheine</keyword>
<dbReference type="GO" id="GO:0072330">
    <property type="term" value="P:monocarboxylic acid biosynthetic process"/>
    <property type="evidence" value="ECO:0007669"/>
    <property type="project" value="UniProtKB-ARBA"/>
</dbReference>
<dbReference type="InterPro" id="IPR023213">
    <property type="entry name" value="CAT-like_dom_sf"/>
</dbReference>
<dbReference type="InterPro" id="IPR006162">
    <property type="entry name" value="Ppantetheine_attach_site"/>
</dbReference>
<dbReference type="Gene3D" id="1.10.1200.10">
    <property type="entry name" value="ACP-like"/>
    <property type="match status" value="1"/>
</dbReference>
<sequence>MTAEYAARPELVPAPRPERVPLSFAQRRLWFLQRHGDVGAAYNVPYLWRLTGSVDEHALDSALRDVVARHESLRTVFPETDGEPEQRVLDPDSRGSLLTTERVPAGSVPSRVHDLVWQEFDLPATPPIRAHLLIDGPGERTLLVVVHQIVCDGWSLERFARDLSTAYAARVRDVAPDWGPLPVQYADYALWQRNLLGEDGHPSALAAEQAEFWQRTLRGAPEQLSLPLDRPRPAAFTYRGEAVEVAIPADLHRRSRALARSAGCTLFMVLHAALAVTLSAYGAGKDIPLGTAFAGRTEEALDDLVGFFVDTLVLRTDVSGDPAFTALLDRIRDVALDAYSHQDLPFDRVVEALNPERSPAYHPLFQVFVALDDGSAADRLRLPGVRVRMLPQPVTAARFDLAVNFVETRDDAGDPAGIRAVLEYATDLFDQATVRRLADGLTAVLFAATENPARPVSALTALSPAERDRQLVEWTGPARAEEPLDLVAWMRRRAGEDPAAVAVSWADETLGYPELATRSARVARAVNLAGSGTDDLVAVLSERNGWYVSAILGVLGADAGFLPIDAGTPVHRAAEMLADGNVRLLLADPALRERADEIVKAASHEVTVVDVGDDDRPVPARGLSGSAAYAVFTSGSTGRPKCVVVPRRGLANHLHVVSELLGQDEHDVLAFNAPLTFDTSVWQALTMLASGGRVHAMDDDTARDPAVLLRCCGDQGITMLQIVPSLLRAVLDLVEEAPEHLAHLRSLRMVMAHGEALPPELITRWYQHLPDVPLLNMYGPAECSDDVSIAWIGPERADRGAASIGSPIANTRTLVLDRRLGLVPQGVAGELYVAGPGLARGYAGRPGLTSERFVANPFGPAGERMYRTGDLVRWTPEGELEFLGRADSQVKIRGHRVEPAEIERIVAAVPGVGQVVVVAREDRPDDKRLVAYYVLEDAEVDVAALRTAAEAALPNYMVPSAFVRIDTVPLTPNGKLDRNALPAPVFAAGERGRPPRTPEESRLAELFAEVLGTAPVGIDESFFDLGGHSLLATRLISRIRAVIRVEVSTRDIFNHPTVAGLATAMAAAERTAARPPVRAVDRPARLPLSFAQQRLWYIDRYERTGAAYNVPLVWHITGPLDPRALAQACTDVVVRHESLRTVFPEVGGEPEQLIIPAGDIATPLTVTETAPGAVEPAVREVVGRTFDLAEDIPIRAELLVTGPERATLVVVLHHIAADGWSMRPLADDLSRAYEARVRGTVPPWPPLPVQYADYGLWHQRLLGSEDDPDSHRNVQFAFWRDTLAGAPQRLEMPTDRPRPPVAGHQGEVVEFTIDPGLHGELAQLAQSEDATLFMVLHAAFAVVLTAVGAGEDLPLGTVVAGRGDEALDDLIGFFVNTLVLRTDTSGDPAFRELLARVRATDLAAYAHQDVPFEQIVERLNPERSLAHHPLFQIFIALDDGYGSGAQALRLGGAAITGRPDATGTAKFDLSVDFSVRHDERGRPGGVDVVMEYATELFDRRTVEALATRLVTVFRTVVADPDRSLRRIDVLTEQERHRQLVSWNGPRRAERPLDLPAAVAAWAARRPGAVAASSPLGGLTYAELARDAAGVAGSLAAAGVAPDDLVAVLSERSAWYVSAVLGVLGAGAGYMPVDATTPVSRVERMLADGRVRFLVASSGLRARAAEIAAAAGHDVQVVDLAVGGPSSFRQPDQDLVAYAVFTSGSTGRPKGVLVPHRGLANHLHAVIDLYGLDERDVMAFNAPLTFDVSIWQTLTMLAAGGRVHAMDDDTARDPAALLRCCRAEGITVLQIVPSLLRAVLDLVEAAPDFRESLEGLRLMLVHGEELPPELITRWYQHVPGVVLMNVYGPAECSDDVSIAALAPVATGRASIGKPLVNTEVYVLDAYLRIVPPGSVGELYVAGAGVARGYAGRPALTAERFVANPFGEPGARMYRTGDLVRWNADGELEFAGRADDQVKIRGFRIEPAEVARVLETVPGVREAVVVVREDRPGDRNLVAYYVSDGRAPVDENFLRAAAVRDLAHYLVPSAFVEIDAVPLTPNGKLNSKGLPAPELVVADEGRKPRTPREQQLCELYAEILALPEVGIDDGFFDLGGHSLLAARLLARIRAVLNVEVSVRDLFDYPTVAGLTTCVDFEADVSRPALRRRTREGQLLTTPNSAAAEGARS</sequence>
<dbReference type="Pfam" id="PF00550">
    <property type="entry name" value="PP-binding"/>
    <property type="match status" value="2"/>
</dbReference>
<dbReference type="FunFam" id="1.10.1200.10:FF:000016">
    <property type="entry name" value="Non-ribosomal peptide synthase"/>
    <property type="match status" value="2"/>
</dbReference>
<dbReference type="PANTHER" id="PTHR45527">
    <property type="entry name" value="NONRIBOSOMAL PEPTIDE SYNTHETASE"/>
    <property type="match status" value="1"/>
</dbReference>
<evidence type="ECO:0000256" key="3">
    <source>
        <dbReference type="ARBA" id="ARBA00022553"/>
    </source>
</evidence>
<dbReference type="InterPro" id="IPR036736">
    <property type="entry name" value="ACP-like_sf"/>
</dbReference>
<protein>
    <submittedName>
        <fullName evidence="6">Amino acid adenylation domain-containing protein</fullName>
    </submittedName>
</protein>
<dbReference type="OrthoDB" id="2378856at2"/>
<dbReference type="Gene3D" id="3.40.50.12780">
    <property type="entry name" value="N-terminal domain of ligase-like"/>
    <property type="match status" value="2"/>
</dbReference>
<proteinExistence type="predicted"/>
<dbReference type="Gene3D" id="3.30.559.30">
    <property type="entry name" value="Nonribosomal peptide synthetase, condensation domain"/>
    <property type="match status" value="2"/>
</dbReference>
<evidence type="ECO:0000256" key="2">
    <source>
        <dbReference type="ARBA" id="ARBA00022450"/>
    </source>
</evidence>
<dbReference type="InterPro" id="IPR025110">
    <property type="entry name" value="AMP-bd_C"/>
</dbReference>
<dbReference type="SMART" id="SM00823">
    <property type="entry name" value="PKS_PP"/>
    <property type="match status" value="2"/>
</dbReference>
<dbReference type="Gene3D" id="3.30.559.10">
    <property type="entry name" value="Chloramphenicol acetyltransferase-like domain"/>
    <property type="match status" value="2"/>
</dbReference>
<evidence type="ECO:0000313" key="7">
    <source>
        <dbReference type="Proteomes" id="UP000198878"/>
    </source>
</evidence>
<comment type="cofactor">
    <cofactor evidence="1">
        <name>pantetheine 4'-phosphate</name>
        <dbReference type="ChEBI" id="CHEBI:47942"/>
    </cofactor>
</comment>
<feature type="region of interest" description="Disordered" evidence="4">
    <location>
        <begin position="2146"/>
        <end position="2166"/>
    </location>
</feature>
<dbReference type="CDD" id="cd19540">
    <property type="entry name" value="LCL_NRPS-like"/>
    <property type="match status" value="2"/>
</dbReference>
<dbReference type="InterPro" id="IPR020806">
    <property type="entry name" value="PKS_PP-bd"/>
</dbReference>
<dbReference type="InterPro" id="IPR001242">
    <property type="entry name" value="Condensation_dom"/>
</dbReference>
<dbReference type="FunFam" id="3.30.300.30:FF:000010">
    <property type="entry name" value="Enterobactin synthetase component F"/>
    <property type="match status" value="2"/>
</dbReference>
<evidence type="ECO:0000256" key="1">
    <source>
        <dbReference type="ARBA" id="ARBA00001957"/>
    </source>
</evidence>
<dbReference type="GO" id="GO:0003824">
    <property type="term" value="F:catalytic activity"/>
    <property type="evidence" value="ECO:0007669"/>
    <property type="project" value="InterPro"/>
</dbReference>